<feature type="domain" description="Amidase" evidence="4">
    <location>
        <begin position="18"/>
        <end position="159"/>
    </location>
</feature>
<dbReference type="Proteomes" id="UP001549139">
    <property type="component" value="Unassembled WGS sequence"/>
</dbReference>
<keyword evidence="5" id="KW-0378">Hydrolase</keyword>
<comment type="similarity">
    <text evidence="2">Belongs to the amidase family.</text>
</comment>
<proteinExistence type="inferred from homology"/>
<dbReference type="InterPro" id="IPR036928">
    <property type="entry name" value="AS_sf"/>
</dbReference>
<keyword evidence="8" id="KW-1185">Reference proteome</keyword>
<sequence>MPHPAFTYVAHPGAVLAGPPGGRLTGWHIPVKDGTDVAGMPTTNGNPARAYVARETDPFVLKLLNAGAIIDAKTLTSELGATCYAERPGVPVLESPAFPGRTPGGSSAGAAVVVADGISRAAHGTDAGGSIRVPAAACGVTGLKLASRELPAHGFLSRNVADLCTLTGWEPPAGRRLRIGVLTKGVFADPEVAQRRGADVEKLAALLGRTHEVVEIGPYAESGATYAHFTTLITHAFRDVNPLDSVYIEWLVRQAQRLETEQVDAAKAHARALPGIVARQWNVDAVLSPTVAYDPPPLGYFPALAPEESFHAQTHWSPWCSVFNVLGTPAIALGGVHLGSLRLTGPELLRLAQEAEALLEREVSR</sequence>
<dbReference type="PANTHER" id="PTHR11895:SF7">
    <property type="entry name" value="GLUTAMYL-TRNA(GLN) AMIDOTRANSFERASE SUBUNIT A, MITOCHONDRIAL"/>
    <property type="match status" value="1"/>
</dbReference>
<dbReference type="EMBL" id="JBEPNZ010000001">
    <property type="protein sequence ID" value="MET3943979.1"/>
    <property type="molecule type" value="Genomic_DNA"/>
</dbReference>
<organism evidence="6 7">
    <name type="scientific">Corynebacterium mucifaciens</name>
    <dbReference type="NCBI Taxonomy" id="57171"/>
    <lineage>
        <taxon>Bacteria</taxon>
        <taxon>Bacillati</taxon>
        <taxon>Actinomycetota</taxon>
        <taxon>Actinomycetes</taxon>
        <taxon>Mycobacteriales</taxon>
        <taxon>Corynebacteriaceae</taxon>
        <taxon>Corynebacterium</taxon>
    </lineage>
</organism>
<evidence type="ECO:0000256" key="3">
    <source>
        <dbReference type="ARBA" id="ARBA00012922"/>
    </source>
</evidence>
<comment type="catalytic activity">
    <reaction evidence="1">
        <text>a monocarboxylic acid amide + H2O = a monocarboxylate + NH4(+)</text>
        <dbReference type="Rhea" id="RHEA:12020"/>
        <dbReference type="ChEBI" id="CHEBI:15377"/>
        <dbReference type="ChEBI" id="CHEBI:28938"/>
        <dbReference type="ChEBI" id="CHEBI:35757"/>
        <dbReference type="ChEBI" id="CHEBI:83628"/>
        <dbReference type="EC" id="3.5.1.4"/>
    </reaction>
</comment>
<evidence type="ECO:0000259" key="4">
    <source>
        <dbReference type="Pfam" id="PF01425"/>
    </source>
</evidence>
<dbReference type="PANTHER" id="PTHR11895">
    <property type="entry name" value="TRANSAMIDASE"/>
    <property type="match status" value="1"/>
</dbReference>
<dbReference type="GO" id="GO:0004040">
    <property type="term" value="F:amidase activity"/>
    <property type="evidence" value="ECO:0007669"/>
    <property type="project" value="UniProtKB-EC"/>
</dbReference>
<evidence type="ECO:0000313" key="8">
    <source>
        <dbReference type="Proteomes" id="UP001549139"/>
    </source>
</evidence>
<comment type="caution">
    <text evidence="6">The sequence shown here is derived from an EMBL/GenBank/DDBJ whole genome shotgun (WGS) entry which is preliminary data.</text>
</comment>
<dbReference type="EMBL" id="JAAXPF010000004">
    <property type="protein sequence ID" value="NKY68684.1"/>
    <property type="molecule type" value="Genomic_DNA"/>
</dbReference>
<evidence type="ECO:0000313" key="7">
    <source>
        <dbReference type="Proteomes" id="UP000554284"/>
    </source>
</evidence>
<dbReference type="Gene3D" id="3.90.1300.10">
    <property type="entry name" value="Amidase signature (AS) domain"/>
    <property type="match status" value="1"/>
</dbReference>
<evidence type="ECO:0000256" key="1">
    <source>
        <dbReference type="ARBA" id="ARBA00001311"/>
    </source>
</evidence>
<dbReference type="Pfam" id="PF01425">
    <property type="entry name" value="Amidase"/>
    <property type="match status" value="1"/>
</dbReference>
<evidence type="ECO:0000256" key="2">
    <source>
        <dbReference type="ARBA" id="ARBA00009199"/>
    </source>
</evidence>
<dbReference type="InterPro" id="IPR000120">
    <property type="entry name" value="Amidase"/>
</dbReference>
<evidence type="ECO:0000313" key="5">
    <source>
        <dbReference type="EMBL" id="MET3943979.1"/>
    </source>
</evidence>
<dbReference type="InterPro" id="IPR023631">
    <property type="entry name" value="Amidase_dom"/>
</dbReference>
<reference evidence="6 7" key="1">
    <citation type="submission" date="2020-04" db="EMBL/GenBank/DDBJ databases">
        <title>MicrobeNet Type strains.</title>
        <authorList>
            <person name="Nicholson A.C."/>
        </authorList>
    </citation>
    <scope>NUCLEOTIDE SEQUENCE [LARGE SCALE GENOMIC DNA]</scope>
    <source>
        <strain evidence="6 7">ATCC 700355</strain>
    </source>
</reference>
<dbReference type="RefSeq" id="WP_168684375.1">
    <property type="nucleotide sequence ID" value="NZ_JAAXPF010000004.1"/>
</dbReference>
<gene>
    <name evidence="6" type="ORF">HF989_04765</name>
    <name evidence="5" type="ORF">JOF50_000778</name>
</gene>
<protein>
    <recommendedName>
        <fullName evidence="3">amidase</fullName>
        <ecNumber evidence="3">3.5.1.4</ecNumber>
    </recommendedName>
</protein>
<name>A0A7X6REY4_9CORY</name>
<dbReference type="AlphaFoldDB" id="A0A7X6REY4"/>
<dbReference type="EC" id="3.5.1.4" evidence="3"/>
<evidence type="ECO:0000313" key="6">
    <source>
        <dbReference type="EMBL" id="NKY68684.1"/>
    </source>
</evidence>
<dbReference type="Proteomes" id="UP000554284">
    <property type="component" value="Unassembled WGS sequence"/>
</dbReference>
<dbReference type="SUPFAM" id="SSF75304">
    <property type="entry name" value="Amidase signature (AS) enzymes"/>
    <property type="match status" value="1"/>
</dbReference>
<accession>A0A7X6REY4</accession>
<reference evidence="5 8" key="2">
    <citation type="submission" date="2024-06" db="EMBL/GenBank/DDBJ databases">
        <title>Sequencing the genomes of 1000 actinobacteria strains.</title>
        <authorList>
            <person name="Klenk H.-P."/>
        </authorList>
    </citation>
    <scope>NUCLEOTIDE SEQUENCE [LARGE SCALE GENOMIC DNA]</scope>
    <source>
        <strain evidence="5 8">DSM 44265</strain>
    </source>
</reference>